<dbReference type="AlphaFoldDB" id="A0A177AQI3"/>
<gene>
    <name evidence="1" type="ORF">A3Q56_08058</name>
</gene>
<evidence type="ECO:0000313" key="2">
    <source>
        <dbReference type="Proteomes" id="UP000078046"/>
    </source>
</evidence>
<accession>A0A177AQI3</accession>
<evidence type="ECO:0000313" key="1">
    <source>
        <dbReference type="EMBL" id="OAF64235.1"/>
    </source>
</evidence>
<proteinExistence type="predicted"/>
<comment type="caution">
    <text evidence="1">The sequence shown here is derived from an EMBL/GenBank/DDBJ whole genome shotgun (WGS) entry which is preliminary data.</text>
</comment>
<keyword evidence="2" id="KW-1185">Reference proteome</keyword>
<dbReference type="EMBL" id="LWCA01002002">
    <property type="protein sequence ID" value="OAF64235.1"/>
    <property type="molecule type" value="Genomic_DNA"/>
</dbReference>
<reference evidence="1 2" key="1">
    <citation type="submission" date="2016-04" db="EMBL/GenBank/DDBJ databases">
        <title>The genome of Intoshia linei affirms orthonectids as highly simplified spiralians.</title>
        <authorList>
            <person name="Mikhailov K.V."/>
            <person name="Slusarev G.S."/>
            <person name="Nikitin M.A."/>
            <person name="Logacheva M.D."/>
            <person name="Penin A."/>
            <person name="Aleoshin V."/>
            <person name="Panchin Y.V."/>
        </authorList>
    </citation>
    <scope>NUCLEOTIDE SEQUENCE [LARGE SCALE GENOMIC DNA]</scope>
    <source>
        <strain evidence="1">Intl2013</strain>
        <tissue evidence="1">Whole animal</tissue>
    </source>
</reference>
<protein>
    <submittedName>
        <fullName evidence="1">Uncharacterized protein</fullName>
    </submittedName>
</protein>
<dbReference type="Proteomes" id="UP000078046">
    <property type="component" value="Unassembled WGS sequence"/>
</dbReference>
<sequence length="52" mass="6362">MYDGLTVVDISSATYREWMEYLTKRGECERRRAHQMGHPLHWYMNNGFYYTP</sequence>
<organism evidence="1 2">
    <name type="scientific">Intoshia linei</name>
    <dbReference type="NCBI Taxonomy" id="1819745"/>
    <lineage>
        <taxon>Eukaryota</taxon>
        <taxon>Metazoa</taxon>
        <taxon>Spiralia</taxon>
        <taxon>Lophotrochozoa</taxon>
        <taxon>Mesozoa</taxon>
        <taxon>Orthonectida</taxon>
        <taxon>Rhopaluridae</taxon>
        <taxon>Intoshia</taxon>
    </lineage>
</organism>
<name>A0A177AQI3_9BILA</name>